<dbReference type="InterPro" id="IPR042856">
    <property type="entry name" value="RSP14"/>
</dbReference>
<dbReference type="GeneID" id="59351355"/>
<dbReference type="SUPFAM" id="SSF48371">
    <property type="entry name" value="ARM repeat"/>
    <property type="match status" value="2"/>
</dbReference>
<dbReference type="InterPro" id="IPR016024">
    <property type="entry name" value="ARM-type_fold"/>
</dbReference>
<feature type="compositionally biased region" description="Basic and acidic residues" evidence="1">
    <location>
        <begin position="7"/>
        <end position="28"/>
    </location>
</feature>
<accession>A0A8H6S4I5</accession>
<dbReference type="Gene3D" id="1.25.10.10">
    <property type="entry name" value="Leucine-rich Repeat Variant"/>
    <property type="match status" value="3"/>
</dbReference>
<dbReference type="PANTHER" id="PTHR15599:SF1">
    <property type="entry name" value="RADIAL SPOKE HEAD 14 HOMOLOG"/>
    <property type="match status" value="1"/>
</dbReference>
<sequence length="670" mass="71761">MSFFNRRSKDSHQGSEKDDNGREEKGGNEKQPASGSSSKGSFFGAATRAIRGRWITEQARDLLAAHQNPLVPLTDTTTAKFWEYFTDEYASADTRNLVVLQFTARAQATEAEAHIIASYVRAYPTEFEKLFASPLPKTRAYIALLLGYLAGWPSCSETALGMKPCERLVGLFCDSDREVRDSALFAIFKLAVHPDGAQMAVGANVLQHAPAFLKSPTVNERLKMLHIIANIGKHERTAAGVLTLGLHKTLVSLSSDANLEIQRDALLGIVQLSQFPAGAQALIETTILDRMSLLTSPEAIIRAHACHLLGRLCIHPTVPAASSSVASINLQEQLVSLVSDSDENVSRLSFYALSKLSKLAPGPVARAGATQFAISNLSSTRVATVQAAFEILTNLSRDEASMPLVLAANACGALVGLLENDKLRHNALVVLLQHVKWPDGAELAVQAGILNHLTGLMQPQNDATIKQQAFQIVEQIAKVPVVISALLASNPCPSLALHLSDTNTALQMTALYALATLSSTSAGAQAVLEADTLAAIPLLLHSPLTRVRQHACLVLTQLAKDSETWLAVFSIDPCTRLIELVSDSSIVVVQAAVLALTALSLWPEGREAIAAANMARRSATQEDGGITLLWSADGTLVCSMNIDVPATEATPALSLPFPFRVIRVFPSPCS</sequence>
<gene>
    <name evidence="2" type="ORF">MIND_01234400</name>
</gene>
<evidence type="ECO:0008006" key="4">
    <source>
        <dbReference type="Google" id="ProtNLM"/>
    </source>
</evidence>
<organism evidence="2 3">
    <name type="scientific">Mycena indigotica</name>
    <dbReference type="NCBI Taxonomy" id="2126181"/>
    <lineage>
        <taxon>Eukaryota</taxon>
        <taxon>Fungi</taxon>
        <taxon>Dikarya</taxon>
        <taxon>Basidiomycota</taxon>
        <taxon>Agaricomycotina</taxon>
        <taxon>Agaricomycetes</taxon>
        <taxon>Agaricomycetidae</taxon>
        <taxon>Agaricales</taxon>
        <taxon>Marasmiineae</taxon>
        <taxon>Mycenaceae</taxon>
        <taxon>Mycena</taxon>
    </lineage>
</organism>
<dbReference type="AlphaFoldDB" id="A0A8H6S4I5"/>
<evidence type="ECO:0000313" key="2">
    <source>
        <dbReference type="EMBL" id="KAF7292080.1"/>
    </source>
</evidence>
<keyword evidence="3" id="KW-1185">Reference proteome</keyword>
<dbReference type="OrthoDB" id="3054759at2759"/>
<feature type="region of interest" description="Disordered" evidence="1">
    <location>
        <begin position="1"/>
        <end position="42"/>
    </location>
</feature>
<dbReference type="PANTHER" id="PTHR15599">
    <property type="entry name" value="RTDR1"/>
    <property type="match status" value="1"/>
</dbReference>
<evidence type="ECO:0000313" key="3">
    <source>
        <dbReference type="Proteomes" id="UP000636479"/>
    </source>
</evidence>
<protein>
    <recommendedName>
        <fullName evidence="4">ARM repeat-containing protein</fullName>
    </recommendedName>
</protein>
<dbReference type="InterPro" id="IPR011989">
    <property type="entry name" value="ARM-like"/>
</dbReference>
<dbReference type="RefSeq" id="XP_037214807.1">
    <property type="nucleotide sequence ID" value="XM_037368839.1"/>
</dbReference>
<comment type="caution">
    <text evidence="2">The sequence shown here is derived from an EMBL/GenBank/DDBJ whole genome shotgun (WGS) entry which is preliminary data.</text>
</comment>
<name>A0A8H6S4I5_9AGAR</name>
<reference evidence="2" key="1">
    <citation type="submission" date="2020-05" db="EMBL/GenBank/DDBJ databases">
        <title>Mycena genomes resolve the evolution of fungal bioluminescence.</title>
        <authorList>
            <person name="Tsai I.J."/>
        </authorList>
    </citation>
    <scope>NUCLEOTIDE SEQUENCE</scope>
    <source>
        <strain evidence="2">171206Taipei</strain>
    </source>
</reference>
<dbReference type="EMBL" id="JACAZF010000012">
    <property type="protein sequence ID" value="KAF7292080.1"/>
    <property type="molecule type" value="Genomic_DNA"/>
</dbReference>
<proteinExistence type="predicted"/>
<dbReference type="Proteomes" id="UP000636479">
    <property type="component" value="Unassembled WGS sequence"/>
</dbReference>
<feature type="compositionally biased region" description="Low complexity" evidence="1">
    <location>
        <begin position="33"/>
        <end position="42"/>
    </location>
</feature>
<evidence type="ECO:0000256" key="1">
    <source>
        <dbReference type="SAM" id="MobiDB-lite"/>
    </source>
</evidence>